<reference evidence="1" key="2">
    <citation type="submission" date="2025-09" db="UniProtKB">
        <authorList>
            <consortium name="Ensembl"/>
        </authorList>
    </citation>
    <scope>IDENTIFICATION</scope>
</reference>
<dbReference type="GO" id="GO:0003676">
    <property type="term" value="F:nucleic acid binding"/>
    <property type="evidence" value="ECO:0007669"/>
    <property type="project" value="InterPro"/>
</dbReference>
<reference evidence="1" key="1">
    <citation type="submission" date="2025-08" db="UniProtKB">
        <authorList>
            <consortium name="Ensembl"/>
        </authorList>
    </citation>
    <scope>IDENTIFICATION</scope>
</reference>
<sequence length="87" mass="10013">KRNSILPPEFGSREEGMAFSPDHNPIDHFTLADLRQMLVEEWDATPQQCVTRLVTSTRRRCQAVLAVDILFHHCNYTGHCRDISMVC</sequence>
<dbReference type="InterPro" id="IPR036397">
    <property type="entry name" value="RNaseH_sf"/>
</dbReference>
<accession>A0A3Q3H363</accession>
<organism evidence="1 2">
    <name type="scientific">Labrus bergylta</name>
    <name type="common">ballan wrasse</name>
    <dbReference type="NCBI Taxonomy" id="56723"/>
    <lineage>
        <taxon>Eukaryota</taxon>
        <taxon>Metazoa</taxon>
        <taxon>Chordata</taxon>
        <taxon>Craniata</taxon>
        <taxon>Vertebrata</taxon>
        <taxon>Euteleostomi</taxon>
        <taxon>Actinopterygii</taxon>
        <taxon>Neopterygii</taxon>
        <taxon>Teleostei</taxon>
        <taxon>Neoteleostei</taxon>
        <taxon>Acanthomorphata</taxon>
        <taxon>Eupercaria</taxon>
        <taxon>Labriformes</taxon>
        <taxon>Labridae</taxon>
        <taxon>Labrus</taxon>
    </lineage>
</organism>
<dbReference type="InParanoid" id="A0A3Q3H363"/>
<dbReference type="GeneTree" id="ENSGT00940000176839"/>
<dbReference type="AlphaFoldDB" id="A0A3Q3H363"/>
<protein>
    <submittedName>
        <fullName evidence="1">Uncharacterized protein</fullName>
    </submittedName>
</protein>
<dbReference type="Ensembl" id="ENSLBET00000040282.1">
    <property type="protein sequence ID" value="ENSLBEP00000038674.1"/>
    <property type="gene ID" value="ENSLBEG00000028837.1"/>
</dbReference>
<keyword evidence="2" id="KW-1185">Reference proteome</keyword>
<evidence type="ECO:0000313" key="1">
    <source>
        <dbReference type="Ensembl" id="ENSLBEP00000038674.1"/>
    </source>
</evidence>
<dbReference type="Gene3D" id="3.30.420.10">
    <property type="entry name" value="Ribonuclease H-like superfamily/Ribonuclease H"/>
    <property type="match status" value="1"/>
</dbReference>
<dbReference type="Proteomes" id="UP000261660">
    <property type="component" value="Unplaced"/>
</dbReference>
<dbReference type="STRING" id="56723.ENSLBEP00000038674"/>
<proteinExistence type="predicted"/>
<evidence type="ECO:0000313" key="2">
    <source>
        <dbReference type="Proteomes" id="UP000261660"/>
    </source>
</evidence>
<name>A0A3Q3H363_9LABR</name>